<organism evidence="1 2">
    <name type="scientific">Bradyrhizobium erythrophlei</name>
    <dbReference type="NCBI Taxonomy" id="1437360"/>
    <lineage>
        <taxon>Bacteria</taxon>
        <taxon>Pseudomonadati</taxon>
        <taxon>Pseudomonadota</taxon>
        <taxon>Alphaproteobacteria</taxon>
        <taxon>Hyphomicrobiales</taxon>
        <taxon>Nitrobacteraceae</taxon>
        <taxon>Bradyrhizobium</taxon>
    </lineage>
</organism>
<accession>A0A1M5MQJ7</accession>
<sequence length="61" mass="6595">METLRVTAGDVSACARCEVTGLVSQGKIGDNNLARMRKVTSCYGQHRSLHPINGMKAYRAA</sequence>
<dbReference type="AlphaFoldDB" id="A0A1M5MQJ7"/>
<reference evidence="1 2" key="1">
    <citation type="submission" date="2016-11" db="EMBL/GenBank/DDBJ databases">
        <authorList>
            <person name="Jaros S."/>
            <person name="Januszkiewicz K."/>
            <person name="Wedrychowicz H."/>
        </authorList>
    </citation>
    <scope>NUCLEOTIDE SEQUENCE [LARGE SCALE GENOMIC DNA]</scope>
    <source>
        <strain evidence="1 2">GAS138</strain>
    </source>
</reference>
<dbReference type="Proteomes" id="UP000189796">
    <property type="component" value="Chromosome I"/>
</dbReference>
<name>A0A1M5MQJ7_9BRAD</name>
<protein>
    <submittedName>
        <fullName evidence="1">Uncharacterized protein</fullName>
    </submittedName>
</protein>
<evidence type="ECO:0000313" key="2">
    <source>
        <dbReference type="Proteomes" id="UP000189796"/>
    </source>
</evidence>
<dbReference type="EMBL" id="LT670817">
    <property type="protein sequence ID" value="SHG79477.1"/>
    <property type="molecule type" value="Genomic_DNA"/>
</dbReference>
<evidence type="ECO:0000313" key="1">
    <source>
        <dbReference type="EMBL" id="SHG79477.1"/>
    </source>
</evidence>
<proteinExistence type="predicted"/>
<gene>
    <name evidence="1" type="ORF">SAMN05443248_2680</name>
</gene>